<comment type="caution">
    <text evidence="2">The sequence shown here is derived from an EMBL/GenBank/DDBJ whole genome shotgun (WGS) entry which is preliminary data.</text>
</comment>
<sequence>MVFVQVVQPIDCWTMATKAALCPTSLEEQVQQRIAAAQQSQGAAIEQQEQPQSEQPVAFGLEGRAQSEPADMGSSEITVEPVHQIDRADETGQLASTSKQAEIEVEDEESDVSHRKDGDRGDGAKASCSFEPSPTTASKVPFPRASVSLKNSADSSKTASIHSLRHLQEMALTTFGRDKWVPGKYETVEVELTRDPLLGLGITVAGYVHKKGIF</sequence>
<organism evidence="2 3">
    <name type="scientific">Toxocara canis</name>
    <name type="common">Canine roundworm</name>
    <dbReference type="NCBI Taxonomy" id="6265"/>
    <lineage>
        <taxon>Eukaryota</taxon>
        <taxon>Metazoa</taxon>
        <taxon>Ecdysozoa</taxon>
        <taxon>Nematoda</taxon>
        <taxon>Chromadorea</taxon>
        <taxon>Rhabditida</taxon>
        <taxon>Spirurina</taxon>
        <taxon>Ascaridomorpha</taxon>
        <taxon>Ascaridoidea</taxon>
        <taxon>Toxocaridae</taxon>
        <taxon>Toxocara</taxon>
    </lineage>
</organism>
<protein>
    <submittedName>
        <fullName evidence="2">Uncharacterized protein</fullName>
    </submittedName>
</protein>
<name>A0A0B2UTV5_TOXCA</name>
<feature type="compositionally biased region" description="Basic and acidic residues" evidence="1">
    <location>
        <begin position="111"/>
        <end position="123"/>
    </location>
</feature>
<dbReference type="Proteomes" id="UP000031036">
    <property type="component" value="Unassembled WGS sequence"/>
</dbReference>
<dbReference type="AlphaFoldDB" id="A0A0B2UTV5"/>
<evidence type="ECO:0000256" key="1">
    <source>
        <dbReference type="SAM" id="MobiDB-lite"/>
    </source>
</evidence>
<feature type="compositionally biased region" description="Low complexity" evidence="1">
    <location>
        <begin position="37"/>
        <end position="56"/>
    </location>
</feature>
<evidence type="ECO:0000313" key="2">
    <source>
        <dbReference type="EMBL" id="KHN72813.1"/>
    </source>
</evidence>
<dbReference type="OrthoDB" id="6022711at2759"/>
<keyword evidence="3" id="KW-1185">Reference proteome</keyword>
<gene>
    <name evidence="2" type="ORF">Tcan_14309</name>
</gene>
<dbReference type="STRING" id="6265.A0A0B2UTV5"/>
<evidence type="ECO:0000313" key="3">
    <source>
        <dbReference type="Proteomes" id="UP000031036"/>
    </source>
</evidence>
<feature type="region of interest" description="Disordered" evidence="1">
    <location>
        <begin position="37"/>
        <end position="74"/>
    </location>
</feature>
<reference evidence="2 3" key="1">
    <citation type="submission" date="2014-11" db="EMBL/GenBank/DDBJ databases">
        <title>Genetic blueprint of the zoonotic pathogen Toxocara canis.</title>
        <authorList>
            <person name="Zhu X.-Q."/>
            <person name="Korhonen P.K."/>
            <person name="Cai H."/>
            <person name="Young N.D."/>
            <person name="Nejsum P."/>
            <person name="von Samson-Himmelstjerna G."/>
            <person name="Boag P.R."/>
            <person name="Tan P."/>
            <person name="Li Q."/>
            <person name="Min J."/>
            <person name="Yang Y."/>
            <person name="Wang X."/>
            <person name="Fang X."/>
            <person name="Hall R.S."/>
            <person name="Hofmann A."/>
            <person name="Sternberg P.W."/>
            <person name="Jex A.R."/>
            <person name="Gasser R.B."/>
        </authorList>
    </citation>
    <scope>NUCLEOTIDE SEQUENCE [LARGE SCALE GENOMIC DNA]</scope>
    <source>
        <strain evidence="2">PN_DK_2014</strain>
    </source>
</reference>
<accession>A0A0B2UTV5</accession>
<proteinExistence type="predicted"/>
<dbReference type="EMBL" id="JPKZ01003190">
    <property type="protein sequence ID" value="KHN72813.1"/>
    <property type="molecule type" value="Genomic_DNA"/>
</dbReference>
<feature type="region of interest" description="Disordered" evidence="1">
    <location>
        <begin position="89"/>
        <end position="143"/>
    </location>
</feature>